<accession>A0A9P0Q7Q3</accession>
<feature type="compositionally biased region" description="Low complexity" evidence="1">
    <location>
        <begin position="24"/>
        <end position="50"/>
    </location>
</feature>
<sequence length="169" mass="18635">MEVDEAVVDLSIGSNRTTGTPISPTLTQRQTIQIQTQQSQIQPPQQQPINPQNPPRRVLRPRSEHRTYVESPDAMLNGTERPRINGSLEYSSDSSDEEMPPLEPVKEFNLAEMKQRFFGLFSRGRIGFSPELSATSAVASFSGAVVESEMLGLAGRLKLIGQLDGRAVL</sequence>
<name>A0A9P0Q7Q3_ACAOB</name>
<protein>
    <submittedName>
        <fullName evidence="2">Uncharacterized protein</fullName>
    </submittedName>
</protein>
<evidence type="ECO:0000313" key="2">
    <source>
        <dbReference type="EMBL" id="CAH2013920.1"/>
    </source>
</evidence>
<keyword evidence="3" id="KW-1185">Reference proteome</keyword>
<reference evidence="2" key="1">
    <citation type="submission" date="2022-03" db="EMBL/GenBank/DDBJ databases">
        <authorList>
            <person name="Sayadi A."/>
        </authorList>
    </citation>
    <scope>NUCLEOTIDE SEQUENCE</scope>
</reference>
<feature type="compositionally biased region" description="Polar residues" evidence="1">
    <location>
        <begin position="12"/>
        <end position="23"/>
    </location>
</feature>
<comment type="caution">
    <text evidence="2">The sequence shown here is derived from an EMBL/GenBank/DDBJ whole genome shotgun (WGS) entry which is preliminary data.</text>
</comment>
<organism evidence="2 3">
    <name type="scientific">Acanthoscelides obtectus</name>
    <name type="common">Bean weevil</name>
    <name type="synonym">Bruchus obtectus</name>
    <dbReference type="NCBI Taxonomy" id="200917"/>
    <lineage>
        <taxon>Eukaryota</taxon>
        <taxon>Metazoa</taxon>
        <taxon>Ecdysozoa</taxon>
        <taxon>Arthropoda</taxon>
        <taxon>Hexapoda</taxon>
        <taxon>Insecta</taxon>
        <taxon>Pterygota</taxon>
        <taxon>Neoptera</taxon>
        <taxon>Endopterygota</taxon>
        <taxon>Coleoptera</taxon>
        <taxon>Polyphaga</taxon>
        <taxon>Cucujiformia</taxon>
        <taxon>Chrysomeloidea</taxon>
        <taxon>Chrysomelidae</taxon>
        <taxon>Bruchinae</taxon>
        <taxon>Bruchini</taxon>
        <taxon>Acanthoscelides</taxon>
    </lineage>
</organism>
<dbReference type="EMBL" id="CAKOFQ010008393">
    <property type="protein sequence ID" value="CAH2013920.1"/>
    <property type="molecule type" value="Genomic_DNA"/>
</dbReference>
<dbReference type="AlphaFoldDB" id="A0A9P0Q7Q3"/>
<evidence type="ECO:0000256" key="1">
    <source>
        <dbReference type="SAM" id="MobiDB-lite"/>
    </source>
</evidence>
<proteinExistence type="predicted"/>
<gene>
    <name evidence="2" type="ORF">ACAOBT_LOCUS33761</name>
</gene>
<feature type="region of interest" description="Disordered" evidence="1">
    <location>
        <begin position="1"/>
        <end position="101"/>
    </location>
</feature>
<dbReference type="OrthoDB" id="8186989at2759"/>
<evidence type="ECO:0000313" key="3">
    <source>
        <dbReference type="Proteomes" id="UP001152888"/>
    </source>
</evidence>
<dbReference type="Proteomes" id="UP001152888">
    <property type="component" value="Unassembled WGS sequence"/>
</dbReference>